<evidence type="ECO:0000256" key="2">
    <source>
        <dbReference type="SAM" id="Phobius"/>
    </source>
</evidence>
<proteinExistence type="predicted"/>
<organism evidence="3 4">
    <name type="scientific">Plakobranchus ocellatus</name>
    <dbReference type="NCBI Taxonomy" id="259542"/>
    <lineage>
        <taxon>Eukaryota</taxon>
        <taxon>Metazoa</taxon>
        <taxon>Spiralia</taxon>
        <taxon>Lophotrochozoa</taxon>
        <taxon>Mollusca</taxon>
        <taxon>Gastropoda</taxon>
        <taxon>Heterobranchia</taxon>
        <taxon>Euthyneura</taxon>
        <taxon>Panpulmonata</taxon>
        <taxon>Sacoglossa</taxon>
        <taxon>Placobranchoidea</taxon>
        <taxon>Plakobranchidae</taxon>
        <taxon>Plakobranchus</taxon>
    </lineage>
</organism>
<keyword evidence="2" id="KW-0812">Transmembrane</keyword>
<feature type="compositionally biased region" description="Basic residues" evidence="1">
    <location>
        <begin position="60"/>
        <end position="72"/>
    </location>
</feature>
<evidence type="ECO:0000313" key="4">
    <source>
        <dbReference type="Proteomes" id="UP000735302"/>
    </source>
</evidence>
<reference evidence="3 4" key="1">
    <citation type="journal article" date="2021" name="Elife">
        <title>Chloroplast acquisition without the gene transfer in kleptoplastic sea slugs, Plakobranchus ocellatus.</title>
        <authorList>
            <person name="Maeda T."/>
            <person name="Takahashi S."/>
            <person name="Yoshida T."/>
            <person name="Shimamura S."/>
            <person name="Takaki Y."/>
            <person name="Nagai Y."/>
            <person name="Toyoda A."/>
            <person name="Suzuki Y."/>
            <person name="Arimoto A."/>
            <person name="Ishii H."/>
            <person name="Satoh N."/>
            <person name="Nishiyama T."/>
            <person name="Hasebe M."/>
            <person name="Maruyama T."/>
            <person name="Minagawa J."/>
            <person name="Obokata J."/>
            <person name="Shigenobu S."/>
        </authorList>
    </citation>
    <scope>NUCLEOTIDE SEQUENCE [LARGE SCALE GENOMIC DNA]</scope>
</reference>
<keyword evidence="2" id="KW-1133">Transmembrane helix</keyword>
<gene>
    <name evidence="3" type="ORF">PoB_003004400</name>
</gene>
<feature type="region of interest" description="Disordered" evidence="1">
    <location>
        <begin position="55"/>
        <end position="74"/>
    </location>
</feature>
<sequence>MKTSNFPKKEGIGRGRRITALKLGRVKRAAVILQRARELAYRKMHAVELQREIKLDQKKKNNKNRTGGRRGQKSAPLSLITMSVILYPGVDLILAVTDKKTLQTLLNMNKTVMEQLRNETIKERGKGRLTPLHHPQTPILMLLSPAYSRHSPEKEGVELK</sequence>
<dbReference type="Proteomes" id="UP000735302">
    <property type="component" value="Unassembled WGS sequence"/>
</dbReference>
<dbReference type="EMBL" id="BLXT01003727">
    <property type="protein sequence ID" value="GFO03539.1"/>
    <property type="molecule type" value="Genomic_DNA"/>
</dbReference>
<keyword evidence="4" id="KW-1185">Reference proteome</keyword>
<protein>
    <submittedName>
        <fullName evidence="3">Uncharacterized protein</fullName>
    </submittedName>
</protein>
<comment type="caution">
    <text evidence="3">The sequence shown here is derived from an EMBL/GenBank/DDBJ whole genome shotgun (WGS) entry which is preliminary data.</text>
</comment>
<name>A0AAV4ABB4_9GAST</name>
<evidence type="ECO:0000256" key="1">
    <source>
        <dbReference type="SAM" id="MobiDB-lite"/>
    </source>
</evidence>
<accession>A0AAV4ABB4</accession>
<dbReference type="AlphaFoldDB" id="A0AAV4ABB4"/>
<feature type="transmembrane region" description="Helical" evidence="2">
    <location>
        <begin position="75"/>
        <end position="96"/>
    </location>
</feature>
<keyword evidence="2" id="KW-0472">Membrane</keyword>
<evidence type="ECO:0000313" key="3">
    <source>
        <dbReference type="EMBL" id="GFO03539.1"/>
    </source>
</evidence>